<accession>A0A1M5JW17</accession>
<dbReference type="Pfam" id="PF17653">
    <property type="entry name" value="DUF5522"/>
    <property type="match status" value="1"/>
</dbReference>
<dbReference type="AlphaFoldDB" id="A0A1M5JW17"/>
<sequence>MKEYIPLEEGDYYLSEEGYKVFTEQYHRKRGYCCESGCRHCPYGYNKKTNRRQ</sequence>
<name>A0A1M5JW17_9FLAO</name>
<dbReference type="STRING" id="570519.SAMN04488116_1243"/>
<evidence type="ECO:0000313" key="1">
    <source>
        <dbReference type="EMBL" id="SHG44595.1"/>
    </source>
</evidence>
<keyword evidence="2" id="KW-1185">Reference proteome</keyword>
<organism evidence="1 2">
    <name type="scientific">Flagellimonas flava</name>
    <dbReference type="NCBI Taxonomy" id="570519"/>
    <lineage>
        <taxon>Bacteria</taxon>
        <taxon>Pseudomonadati</taxon>
        <taxon>Bacteroidota</taxon>
        <taxon>Flavobacteriia</taxon>
        <taxon>Flavobacteriales</taxon>
        <taxon>Flavobacteriaceae</taxon>
        <taxon>Flagellimonas</taxon>
    </lineage>
</organism>
<dbReference type="InterPro" id="IPR040807">
    <property type="entry name" value="DUF5522"/>
</dbReference>
<dbReference type="RefSeq" id="WP_165614866.1">
    <property type="nucleotide sequence ID" value="NZ_FQWL01000002.1"/>
</dbReference>
<evidence type="ECO:0000313" key="2">
    <source>
        <dbReference type="Proteomes" id="UP000184532"/>
    </source>
</evidence>
<gene>
    <name evidence="1" type="ORF">SAMN04488116_1243</name>
</gene>
<proteinExistence type="predicted"/>
<reference evidence="2" key="1">
    <citation type="submission" date="2016-11" db="EMBL/GenBank/DDBJ databases">
        <authorList>
            <person name="Varghese N."/>
            <person name="Submissions S."/>
        </authorList>
    </citation>
    <scope>NUCLEOTIDE SEQUENCE [LARGE SCALE GENOMIC DNA]</scope>
    <source>
        <strain evidence="2">DSM 22638</strain>
    </source>
</reference>
<dbReference type="Proteomes" id="UP000184532">
    <property type="component" value="Unassembled WGS sequence"/>
</dbReference>
<protein>
    <submittedName>
        <fullName evidence="1">Uncharacterized protein</fullName>
    </submittedName>
</protein>
<dbReference type="EMBL" id="FQWL01000002">
    <property type="protein sequence ID" value="SHG44595.1"/>
    <property type="molecule type" value="Genomic_DNA"/>
</dbReference>